<gene>
    <name evidence="2" type="ORF">LOD99_4930</name>
</gene>
<dbReference type="Proteomes" id="UP001165289">
    <property type="component" value="Unassembled WGS sequence"/>
</dbReference>
<organism evidence="2 3">
    <name type="scientific">Oopsacas minuta</name>
    <dbReference type="NCBI Taxonomy" id="111878"/>
    <lineage>
        <taxon>Eukaryota</taxon>
        <taxon>Metazoa</taxon>
        <taxon>Porifera</taxon>
        <taxon>Hexactinellida</taxon>
        <taxon>Hexasterophora</taxon>
        <taxon>Lyssacinosida</taxon>
        <taxon>Leucopsacidae</taxon>
        <taxon>Oopsacas</taxon>
    </lineage>
</organism>
<keyword evidence="3" id="KW-1185">Reference proteome</keyword>
<evidence type="ECO:0000313" key="3">
    <source>
        <dbReference type="Proteomes" id="UP001165289"/>
    </source>
</evidence>
<evidence type="ECO:0000256" key="1">
    <source>
        <dbReference type="SAM" id="Phobius"/>
    </source>
</evidence>
<dbReference type="AlphaFoldDB" id="A0AAV7JSB7"/>
<protein>
    <submittedName>
        <fullName evidence="2">Uncharacterized protein</fullName>
    </submittedName>
</protein>
<reference evidence="2 3" key="1">
    <citation type="journal article" date="2023" name="BMC Biol.">
        <title>The compact genome of the sponge Oopsacas minuta (Hexactinellida) is lacking key metazoan core genes.</title>
        <authorList>
            <person name="Santini S."/>
            <person name="Schenkelaars Q."/>
            <person name="Jourda C."/>
            <person name="Duchesne M."/>
            <person name="Belahbib H."/>
            <person name="Rocher C."/>
            <person name="Selva M."/>
            <person name="Riesgo A."/>
            <person name="Vervoort M."/>
            <person name="Leys S.P."/>
            <person name="Kodjabachian L."/>
            <person name="Le Bivic A."/>
            <person name="Borchiellini C."/>
            <person name="Claverie J.M."/>
            <person name="Renard E."/>
        </authorList>
    </citation>
    <scope>NUCLEOTIDE SEQUENCE [LARGE SCALE GENOMIC DNA]</scope>
    <source>
        <strain evidence="2">SPO-2</strain>
    </source>
</reference>
<keyword evidence="1" id="KW-0812">Transmembrane</keyword>
<comment type="caution">
    <text evidence="2">The sequence shown here is derived from an EMBL/GenBank/DDBJ whole genome shotgun (WGS) entry which is preliminary data.</text>
</comment>
<evidence type="ECO:0000313" key="2">
    <source>
        <dbReference type="EMBL" id="KAI6651682.1"/>
    </source>
</evidence>
<keyword evidence="1" id="KW-0472">Membrane</keyword>
<name>A0AAV7JSB7_9METZ</name>
<feature type="transmembrane region" description="Helical" evidence="1">
    <location>
        <begin position="219"/>
        <end position="243"/>
    </location>
</feature>
<dbReference type="EMBL" id="JAKMXF010000302">
    <property type="protein sequence ID" value="KAI6651682.1"/>
    <property type="molecule type" value="Genomic_DNA"/>
</dbReference>
<proteinExistence type="predicted"/>
<keyword evidence="1" id="KW-1133">Transmembrane helix</keyword>
<accession>A0AAV7JSB7</accession>
<sequence length="299" mass="35117">MNNIDNLTLLSPSLQGVNFGFEKYELTNSYDHFIIDSTTGFLYILDDVSCNAKKFSIKVFSQDFHFQNSFQIPDNLHSISQDRGFASFGVNSDYIYFLNRTSLSMFDKYNFNTITRSVVNSRKDPWNRIFVGEQDNLCLNRTVHVPCKVKRLEMLILADIKYTIKRRFELENFNLHFVSMAYHSVFLLEENFSEVSNLLEISYDSKELRSISLGYTNEILAYTMTPFYIIILSTDSILSVFTYSSFVERKIHRFSIQLIQNEETDKMIYNINSDENSNSLFVYSPFYLTNMFIKYKLNV</sequence>